<proteinExistence type="predicted"/>
<organism evidence="1 2">
    <name type="scientific">Phakopsora pachyrhizi</name>
    <name type="common">Asian soybean rust disease fungus</name>
    <dbReference type="NCBI Taxonomy" id="170000"/>
    <lineage>
        <taxon>Eukaryota</taxon>
        <taxon>Fungi</taxon>
        <taxon>Dikarya</taxon>
        <taxon>Basidiomycota</taxon>
        <taxon>Pucciniomycotina</taxon>
        <taxon>Pucciniomycetes</taxon>
        <taxon>Pucciniales</taxon>
        <taxon>Phakopsoraceae</taxon>
        <taxon>Phakopsora</taxon>
    </lineage>
</organism>
<evidence type="ECO:0000313" key="1">
    <source>
        <dbReference type="EMBL" id="CAH7677287.1"/>
    </source>
</evidence>
<keyword evidence="2" id="KW-1185">Reference proteome</keyword>
<protein>
    <submittedName>
        <fullName evidence="1">Uncharacterized protein</fullName>
    </submittedName>
</protein>
<dbReference type="EMBL" id="CALTRL010002979">
    <property type="protein sequence ID" value="CAH7677287.1"/>
    <property type="molecule type" value="Genomic_DNA"/>
</dbReference>
<reference evidence="1" key="1">
    <citation type="submission" date="2022-06" db="EMBL/GenBank/DDBJ databases">
        <authorList>
            <consortium name="SYNGENTA / RWTH Aachen University"/>
        </authorList>
    </citation>
    <scope>NUCLEOTIDE SEQUENCE</scope>
</reference>
<evidence type="ECO:0000313" key="2">
    <source>
        <dbReference type="Proteomes" id="UP001153365"/>
    </source>
</evidence>
<dbReference type="AlphaFoldDB" id="A0AAV0B1S1"/>
<comment type="caution">
    <text evidence="1">The sequence shown here is derived from an EMBL/GenBank/DDBJ whole genome shotgun (WGS) entry which is preliminary data.</text>
</comment>
<accession>A0AAV0B1S1</accession>
<name>A0AAV0B1S1_PHAPC</name>
<dbReference type="Proteomes" id="UP001153365">
    <property type="component" value="Unassembled WGS sequence"/>
</dbReference>
<sequence length="172" mass="19865">MPPISIIKILIEKEIKFMKMLDCGCATKNPKVEKASRPWDIIRTFGIKASRITSSNKTEKIIDTIADNFNNTSQLKAQQHGKPEQEETSMASDIGPKAYIMKDLPGYRLMVEDFGLILPSITADKFFYDLWIEGREKVDFQIEVWETWINLGNLSKNNSNWGEKKRRKFNSM</sequence>
<gene>
    <name evidence="1" type="ORF">PPACK8108_LOCUS12421</name>
</gene>